<gene>
    <name evidence="8" type="ORF">CA3LBN_002967</name>
</gene>
<comment type="function">
    <text evidence="6">Mitochondrial transcription factor that confers selective promoter recognition on the core subunit of the yeast mitochondrial RNA polymerase. Interacts with DNA in a non-specific manner.</text>
</comment>
<dbReference type="Gene3D" id="1.10.8.100">
    <property type="entry name" value="Ribosomal RNA adenine dimethylase-like, domain 2"/>
    <property type="match status" value="1"/>
</dbReference>
<evidence type="ECO:0000256" key="4">
    <source>
        <dbReference type="ARBA" id="ARBA00022691"/>
    </source>
</evidence>
<dbReference type="EMBL" id="CP076663">
    <property type="protein sequence ID" value="QWU88659.1"/>
    <property type="molecule type" value="Genomic_DNA"/>
</dbReference>
<evidence type="ECO:0000313" key="9">
    <source>
        <dbReference type="Proteomes" id="UP000825434"/>
    </source>
</evidence>
<proteinExistence type="inferred from homology"/>
<dbReference type="InterPro" id="IPR023165">
    <property type="entry name" value="rRNA_Ade_diMease-like_C"/>
</dbReference>
<dbReference type="Proteomes" id="UP000825434">
    <property type="component" value="Chromosome 3"/>
</dbReference>
<comment type="subcellular location">
    <subcellularLocation>
        <location evidence="1">Mitochondrion</location>
    </subcellularLocation>
</comment>
<reference evidence="8 9" key="1">
    <citation type="submission" date="2021-06" db="EMBL/GenBank/DDBJ databases">
        <title>Candida outbreak in Lebanon.</title>
        <authorList>
            <person name="Finianos M."/>
        </authorList>
    </citation>
    <scope>NUCLEOTIDE SEQUENCE [LARGE SCALE GENOMIC DNA]</scope>
    <source>
        <strain evidence="8">CA3LBN</strain>
    </source>
</reference>
<sequence>MSVRSFNPALQAHFKEFPRAHYQYGFRNVITRSACQQILDKLRLKEKYPNSEGRLDIIDIFSGHGLLSTMINYELKPRNHLVIDHSKEPCQVWQDRIEYLKKHTQNRENFIFSPLSGYFWSTYDKLITEDKIVSPSFQPRSKIHDELLIVANLTSSKYGESLLAQWLMCVGFQNWLQKYGRVRMVITAPEETATKFLAGPSYKKRNRTAMKRAVLTDAHLIAVTKPQTVRSAGFGYDPRLLIKDQPALLPSSAVAPSTSRLAVLEFVPKDIDYIDTQELSYVTQALALRLNTSVLETLSLMAPGAATDLAPLIPRETLKKNFREITDDEIMIIYNAYHNWAFKPKFEETIVTELDEPEH</sequence>
<evidence type="ECO:0000256" key="6">
    <source>
        <dbReference type="ARBA" id="ARBA00024915"/>
    </source>
</evidence>
<keyword evidence="7" id="KW-0698">rRNA processing</keyword>
<protein>
    <recommendedName>
        <fullName evidence="7">rRNA adenine N(6)-methyltransferase</fullName>
        <ecNumber evidence="7">2.1.1.-</ecNumber>
    </recommendedName>
</protein>
<evidence type="ECO:0000256" key="5">
    <source>
        <dbReference type="ARBA" id="ARBA00022884"/>
    </source>
</evidence>
<dbReference type="InterPro" id="IPR029063">
    <property type="entry name" value="SAM-dependent_MTases_sf"/>
</dbReference>
<keyword evidence="2 7" id="KW-0489">Methyltransferase</keyword>
<dbReference type="PANTHER" id="PTHR11727">
    <property type="entry name" value="DIMETHYLADENOSINE TRANSFERASE"/>
    <property type="match status" value="1"/>
</dbReference>
<keyword evidence="5" id="KW-0694">RNA-binding</keyword>
<accession>A0ABX8I880</accession>
<keyword evidence="9" id="KW-1185">Reference proteome</keyword>
<evidence type="ECO:0000256" key="1">
    <source>
        <dbReference type="ARBA" id="ARBA00004173"/>
    </source>
</evidence>
<evidence type="ECO:0000256" key="2">
    <source>
        <dbReference type="ARBA" id="ARBA00022603"/>
    </source>
</evidence>
<keyword evidence="3 7" id="KW-0808">Transferase</keyword>
<name>A0ABX8I880_9ASCO</name>
<evidence type="ECO:0000313" key="8">
    <source>
        <dbReference type="EMBL" id="QWU88659.1"/>
    </source>
</evidence>
<dbReference type="PANTHER" id="PTHR11727:SF17">
    <property type="entry name" value="DIMETHYLADENOSINE TRANSFERASE 1, MITOCHONDRIAL"/>
    <property type="match status" value="1"/>
</dbReference>
<organism evidence="8 9">
    <name type="scientific">Candidozyma haemuli</name>
    <dbReference type="NCBI Taxonomy" id="45357"/>
    <lineage>
        <taxon>Eukaryota</taxon>
        <taxon>Fungi</taxon>
        <taxon>Dikarya</taxon>
        <taxon>Ascomycota</taxon>
        <taxon>Saccharomycotina</taxon>
        <taxon>Pichiomycetes</taxon>
        <taxon>Metschnikowiaceae</taxon>
        <taxon>Candidozyma</taxon>
    </lineage>
</organism>
<dbReference type="SUPFAM" id="SSF53335">
    <property type="entry name" value="S-adenosyl-L-methionine-dependent methyltransferases"/>
    <property type="match status" value="1"/>
</dbReference>
<evidence type="ECO:0000256" key="3">
    <source>
        <dbReference type="ARBA" id="ARBA00022679"/>
    </source>
</evidence>
<evidence type="ECO:0000256" key="7">
    <source>
        <dbReference type="RuleBase" id="RU362106"/>
    </source>
</evidence>
<dbReference type="Pfam" id="PF00398">
    <property type="entry name" value="RrnaAD"/>
    <property type="match status" value="1"/>
</dbReference>
<dbReference type="InterPro" id="IPR001737">
    <property type="entry name" value="KsgA/Erm"/>
</dbReference>
<dbReference type="Gene3D" id="3.40.50.150">
    <property type="entry name" value="Vaccinia Virus protein VP39"/>
    <property type="match status" value="1"/>
</dbReference>
<comment type="similarity">
    <text evidence="7">Belongs to the class I-like SAM-binding methyltransferase superfamily. rRNA adenine N(6)-methyltransferase family.</text>
</comment>
<dbReference type="EC" id="2.1.1.-" evidence="7"/>
<keyword evidence="4 7" id="KW-0949">S-adenosyl-L-methionine</keyword>